<dbReference type="InterPro" id="IPR040291">
    <property type="entry name" value="DDB_G0287341-like"/>
</dbReference>
<keyword evidence="3" id="KW-1185">Reference proteome</keyword>
<dbReference type="KEGG" id="dfa:DFA_00309"/>
<feature type="transmembrane region" description="Helical" evidence="1">
    <location>
        <begin position="73"/>
        <end position="99"/>
    </location>
</feature>
<dbReference type="Proteomes" id="UP000007797">
    <property type="component" value="Unassembled WGS sequence"/>
</dbReference>
<dbReference type="OrthoDB" id="20709at2759"/>
<feature type="transmembrane region" description="Helical" evidence="1">
    <location>
        <begin position="9"/>
        <end position="30"/>
    </location>
</feature>
<name>F4PY71_CACFS</name>
<dbReference type="AlphaFoldDB" id="F4PY71"/>
<evidence type="ECO:0000256" key="1">
    <source>
        <dbReference type="SAM" id="Phobius"/>
    </source>
</evidence>
<accession>F4PY71</accession>
<feature type="transmembrane region" description="Helical" evidence="1">
    <location>
        <begin position="111"/>
        <end position="131"/>
    </location>
</feature>
<organism evidence="2 3">
    <name type="scientific">Cavenderia fasciculata</name>
    <name type="common">Slime mold</name>
    <name type="synonym">Dictyostelium fasciculatum</name>
    <dbReference type="NCBI Taxonomy" id="261658"/>
    <lineage>
        <taxon>Eukaryota</taxon>
        <taxon>Amoebozoa</taxon>
        <taxon>Evosea</taxon>
        <taxon>Eumycetozoa</taxon>
        <taxon>Dictyostelia</taxon>
        <taxon>Acytosteliales</taxon>
        <taxon>Cavenderiaceae</taxon>
        <taxon>Cavenderia</taxon>
    </lineage>
</organism>
<keyword evidence="1" id="KW-0812">Transmembrane</keyword>
<dbReference type="PANTHER" id="PTHR35202">
    <property type="entry name" value="TRANSMEMBRANE PROTEIN-RELATED"/>
    <property type="match status" value="1"/>
</dbReference>
<evidence type="ECO:0000313" key="2">
    <source>
        <dbReference type="EMBL" id="EGG19731.1"/>
    </source>
</evidence>
<evidence type="ECO:0008006" key="4">
    <source>
        <dbReference type="Google" id="ProtNLM"/>
    </source>
</evidence>
<dbReference type="GeneID" id="14871677"/>
<evidence type="ECO:0000313" key="3">
    <source>
        <dbReference type="Proteomes" id="UP000007797"/>
    </source>
</evidence>
<reference evidence="3" key="1">
    <citation type="journal article" date="2011" name="Genome Res.">
        <title>Phylogeny-wide analysis of social amoeba genomes highlights ancient origins for complex intercellular communication.</title>
        <authorList>
            <person name="Heidel A.J."/>
            <person name="Lawal H.M."/>
            <person name="Felder M."/>
            <person name="Schilde C."/>
            <person name="Helps N.R."/>
            <person name="Tunggal B."/>
            <person name="Rivero F."/>
            <person name="John U."/>
            <person name="Schleicher M."/>
            <person name="Eichinger L."/>
            <person name="Platzer M."/>
            <person name="Noegel A.A."/>
            <person name="Schaap P."/>
            <person name="Gloeckner G."/>
        </authorList>
    </citation>
    <scope>NUCLEOTIDE SEQUENCE [LARGE SCALE GENOMIC DNA]</scope>
    <source>
        <strain evidence="3">SH3</strain>
    </source>
</reference>
<keyword evidence="1" id="KW-0472">Membrane</keyword>
<proteinExistence type="predicted"/>
<protein>
    <recommendedName>
        <fullName evidence="4">Transmembrane protein</fullName>
    </recommendedName>
</protein>
<keyword evidence="1" id="KW-1133">Transmembrane helix</keyword>
<dbReference type="PANTHER" id="PTHR35202:SF2">
    <property type="entry name" value="TRANSMEMBRANE PROTEIN"/>
    <property type="match status" value="1"/>
</dbReference>
<sequence>MNFKPANGLVFLIFGIAWVLLIVSFCTNWYRIDNSVGDTTYFFYNKIKIGDQTTPLEETSLNEKFVGIFKASLALAVLAWATLSSTLLFIILSFVGILKKIPLPLPIITKIILPVIALSFCILSMFIFVILGDARYKDCVANLNGDSFDCNQDDIKRFVYDNEKGQGGPTTGWIAVLISTSLVLIGGIISILFAEYNDDGTTTTAMYALPNYNYNYNYILVHNNE</sequence>
<gene>
    <name evidence="2" type="ORF">DFA_00309</name>
</gene>
<dbReference type="RefSeq" id="XP_004358025.1">
    <property type="nucleotide sequence ID" value="XM_004357968.1"/>
</dbReference>
<feature type="transmembrane region" description="Helical" evidence="1">
    <location>
        <begin position="173"/>
        <end position="194"/>
    </location>
</feature>
<dbReference type="EMBL" id="GL883014">
    <property type="protein sequence ID" value="EGG19731.1"/>
    <property type="molecule type" value="Genomic_DNA"/>
</dbReference>